<sequence length="289" mass="32771">MMDKTLRWVATCLLILITLVFVHLGLAVISGQTNTLFETFLDTTWPRVAVDEAVASGAEAREELAFTILNYGITALGTAWVACFAYLIVMRNQQRQAEQQLSMERLRLTAELDESILEILDSDSVYEIDSAGKVARTKLLSACDRNTVWRGGADREWNYRDGERTTPFVETSKSVSASAEVGLTALHRYLGWIRRIVRAVETHVLLEKDVLLFWRWVVIGCYRNRYPFLCSIFFKDDLKDFVRLVDQIVLTGEKTGSGKDFVKYLRSVGDPSLISELSKEARAIVERGE</sequence>
<organism evidence="2 3">
    <name type="scientific">Hyphococcus aureus</name>
    <dbReference type="NCBI Taxonomy" id="2666033"/>
    <lineage>
        <taxon>Bacteria</taxon>
        <taxon>Pseudomonadati</taxon>
        <taxon>Pseudomonadota</taxon>
        <taxon>Alphaproteobacteria</taxon>
        <taxon>Parvularculales</taxon>
        <taxon>Parvularculaceae</taxon>
        <taxon>Hyphococcus</taxon>
    </lineage>
</organism>
<evidence type="ECO:0000313" key="2">
    <source>
        <dbReference type="EMBL" id="MFC6037257.1"/>
    </source>
</evidence>
<keyword evidence="1" id="KW-0812">Transmembrane</keyword>
<dbReference type="Proteomes" id="UP001596116">
    <property type="component" value="Unassembled WGS sequence"/>
</dbReference>
<keyword evidence="1" id="KW-1133">Transmembrane helix</keyword>
<proteinExistence type="predicted"/>
<feature type="transmembrane region" description="Helical" evidence="1">
    <location>
        <begin position="68"/>
        <end position="89"/>
    </location>
</feature>
<dbReference type="EMBL" id="JBHPON010000003">
    <property type="protein sequence ID" value="MFC6037257.1"/>
    <property type="molecule type" value="Genomic_DNA"/>
</dbReference>
<name>A0ABW1L2K1_9PROT</name>
<keyword evidence="3" id="KW-1185">Reference proteome</keyword>
<evidence type="ECO:0000256" key="1">
    <source>
        <dbReference type="SAM" id="Phobius"/>
    </source>
</evidence>
<comment type="caution">
    <text evidence="2">The sequence shown here is derived from an EMBL/GenBank/DDBJ whole genome shotgun (WGS) entry which is preliminary data.</text>
</comment>
<protein>
    <submittedName>
        <fullName evidence="2">Uncharacterized protein</fullName>
    </submittedName>
</protein>
<dbReference type="RefSeq" id="WP_379881367.1">
    <property type="nucleotide sequence ID" value="NZ_JBHPON010000003.1"/>
</dbReference>
<accession>A0ABW1L2K1</accession>
<keyword evidence="1" id="KW-0472">Membrane</keyword>
<gene>
    <name evidence="2" type="ORF">ACFMB1_16995</name>
</gene>
<evidence type="ECO:0000313" key="3">
    <source>
        <dbReference type="Proteomes" id="UP001596116"/>
    </source>
</evidence>
<reference evidence="2 3" key="1">
    <citation type="submission" date="2024-09" db="EMBL/GenBank/DDBJ databases">
        <authorList>
            <person name="Zhang Z.-H."/>
        </authorList>
    </citation>
    <scope>NUCLEOTIDE SEQUENCE [LARGE SCALE GENOMIC DNA]</scope>
    <source>
        <strain evidence="2 3">HHTR114</strain>
    </source>
</reference>